<reference evidence="3 6" key="1">
    <citation type="submission" date="2016-10" db="EMBL/GenBank/DDBJ databases">
        <authorList>
            <person name="de Groot N.N."/>
        </authorList>
    </citation>
    <scope>NUCLEOTIDE SEQUENCE [LARGE SCALE GENOMIC DNA]</scope>
    <source>
        <strain evidence="3 6">558</strain>
    </source>
</reference>
<evidence type="ECO:0000313" key="7">
    <source>
        <dbReference type="Proteomes" id="UP000503197"/>
    </source>
</evidence>
<dbReference type="Proteomes" id="UP000185024">
    <property type="component" value="Unassembled WGS sequence"/>
</dbReference>
<sequence length="190" mass="22086">MRDSNRLQRLQQRPLWDFALALYAKPGVEQACLTLQDEAGVDVCELLFHCWLYQHGLAAESGPLKAIREERYRWQQQVTATLRELRRTLKPQAAHNDDIKALRATLQKAELQSERENLQRWQQWALRSSVEEVRLTKSDISQHNVAQWLQDTLFSAPLDNRSPQASRVRENTQTALMALTSQLDRCDPPR</sequence>
<dbReference type="AlphaFoldDB" id="A0A0D7UW65"/>
<dbReference type="GeneID" id="97276517"/>
<evidence type="ECO:0000313" key="2">
    <source>
        <dbReference type="EMBL" id="BCA93465.1"/>
    </source>
</evidence>
<reference evidence="4 5" key="2">
    <citation type="submission" date="2016-11" db="EMBL/GenBank/DDBJ databases">
        <authorList>
            <person name="Jaros S."/>
            <person name="Januszkiewicz K."/>
            <person name="Wedrychowicz H."/>
        </authorList>
    </citation>
    <scope>NUCLEOTIDE SEQUENCE [LARGE SCALE GENOMIC DNA]</scope>
    <source>
        <strain evidence="4 5">ACAM 239</strain>
    </source>
</reference>
<protein>
    <submittedName>
        <fullName evidence="4">TIGR02444 family protein</fullName>
    </submittedName>
</protein>
<dbReference type="EMBL" id="AP022821">
    <property type="protein sequence ID" value="BCA93465.1"/>
    <property type="molecule type" value="Genomic_DNA"/>
</dbReference>
<accession>A0A1H8K137</accession>
<dbReference type="Proteomes" id="UP000503197">
    <property type="component" value="Chromosome"/>
</dbReference>
<dbReference type="InterPro" id="IPR012659">
    <property type="entry name" value="CHP02444"/>
</dbReference>
<evidence type="ECO:0000313" key="6">
    <source>
        <dbReference type="Proteomes" id="UP000199493"/>
    </source>
</evidence>
<evidence type="ECO:0000313" key="5">
    <source>
        <dbReference type="Proteomes" id="UP000185024"/>
    </source>
</evidence>
<organism evidence="4 5">
    <name type="scientific">Vreelandella aquamarina</name>
    <dbReference type="NCBI Taxonomy" id="77097"/>
    <lineage>
        <taxon>Bacteria</taxon>
        <taxon>Pseudomonadati</taxon>
        <taxon>Pseudomonadota</taxon>
        <taxon>Gammaproteobacteria</taxon>
        <taxon>Oceanospirillales</taxon>
        <taxon>Halomonadaceae</taxon>
        <taxon>Vreelandella</taxon>
    </lineage>
</organism>
<dbReference type="Pfam" id="PF09523">
    <property type="entry name" value="DUF2390"/>
    <property type="match status" value="1"/>
</dbReference>
<dbReference type="STRING" id="77097.SAMN04490369_10284"/>
<gene>
    <name evidence="2" type="ORF">HMSLTHF_32400</name>
    <name evidence="3" type="ORF">SAMN04490369_10284</name>
    <name evidence="4" type="ORF">SAMN05878438_3121</name>
</gene>
<feature type="coiled-coil region" evidence="1">
    <location>
        <begin position="92"/>
        <end position="119"/>
    </location>
</feature>
<dbReference type="EMBL" id="FODB01000028">
    <property type="protein sequence ID" value="SEN86673.1"/>
    <property type="molecule type" value="Genomic_DNA"/>
</dbReference>
<keyword evidence="1" id="KW-0175">Coiled coil</keyword>
<name>A0A0D7UW65_9GAMM</name>
<proteinExistence type="predicted"/>
<dbReference type="RefSeq" id="WP_044629859.1">
    <property type="nucleotide sequence ID" value="NZ_AP022821.1"/>
</dbReference>
<evidence type="ECO:0000256" key="1">
    <source>
        <dbReference type="SAM" id="Coils"/>
    </source>
</evidence>
<evidence type="ECO:0000313" key="4">
    <source>
        <dbReference type="EMBL" id="SIN74373.1"/>
    </source>
</evidence>
<dbReference type="EMBL" id="FSQX01000001">
    <property type="protein sequence ID" value="SIN74373.1"/>
    <property type="molecule type" value="Genomic_DNA"/>
</dbReference>
<accession>A0A0D7UW65</accession>
<reference evidence="2 7" key="3">
    <citation type="submission" date="2020-02" db="EMBL/GenBank/DDBJ databases">
        <title>Complete Genome Sequence of Halomonas meridiana strain BAA-801, Isolated from Deep Sea Thermal Vent.</title>
        <authorList>
            <person name="Takahashi Y."/>
            <person name="Takahashi H."/>
            <person name="Galipon J."/>
            <person name="Arakawa K."/>
        </authorList>
    </citation>
    <scope>NUCLEOTIDE SEQUENCE [LARGE SCALE GENOMIC DNA]</scope>
    <source>
        <strain evidence="2 7">Slthf1</strain>
    </source>
</reference>
<dbReference type="NCBIfam" id="TIGR02444">
    <property type="entry name" value="TIGR02444 family protein"/>
    <property type="match status" value="1"/>
</dbReference>
<evidence type="ECO:0000313" key="3">
    <source>
        <dbReference type="EMBL" id="SEN86673.1"/>
    </source>
</evidence>
<dbReference type="OrthoDB" id="5795846at2"/>
<dbReference type="Proteomes" id="UP000199493">
    <property type="component" value="Unassembled WGS sequence"/>
</dbReference>
<dbReference type="PATRIC" id="fig|29570.3.peg.1206"/>